<keyword evidence="3" id="KW-1185">Reference proteome</keyword>
<evidence type="ECO:0000256" key="1">
    <source>
        <dbReference type="SAM" id="MobiDB-lite"/>
    </source>
</evidence>
<evidence type="ECO:0000313" key="3">
    <source>
        <dbReference type="Proteomes" id="UP001333110"/>
    </source>
</evidence>
<organism evidence="2 3">
    <name type="scientific">Mycteria americana</name>
    <name type="common">Wood stork</name>
    <dbReference type="NCBI Taxonomy" id="33587"/>
    <lineage>
        <taxon>Eukaryota</taxon>
        <taxon>Metazoa</taxon>
        <taxon>Chordata</taxon>
        <taxon>Craniata</taxon>
        <taxon>Vertebrata</taxon>
        <taxon>Euteleostomi</taxon>
        <taxon>Archelosauria</taxon>
        <taxon>Archosauria</taxon>
        <taxon>Dinosauria</taxon>
        <taxon>Saurischia</taxon>
        <taxon>Theropoda</taxon>
        <taxon>Coelurosauria</taxon>
        <taxon>Aves</taxon>
        <taxon>Neognathae</taxon>
        <taxon>Neoaves</taxon>
        <taxon>Aequornithes</taxon>
        <taxon>Ciconiiformes</taxon>
        <taxon>Ciconiidae</taxon>
        <taxon>Mycteria</taxon>
    </lineage>
</organism>
<evidence type="ECO:0000313" key="2">
    <source>
        <dbReference type="EMBL" id="KAK4818321.1"/>
    </source>
</evidence>
<dbReference type="Proteomes" id="UP001333110">
    <property type="component" value="Unassembled WGS sequence"/>
</dbReference>
<comment type="caution">
    <text evidence="2">The sequence shown here is derived from an EMBL/GenBank/DDBJ whole genome shotgun (WGS) entry which is preliminary data.</text>
</comment>
<reference evidence="2 3" key="1">
    <citation type="journal article" date="2023" name="J. Hered.">
        <title>Chromosome-level genome of the wood stork (Mycteria americana) provides insight into avian chromosome evolution.</title>
        <authorList>
            <person name="Flamio R. Jr."/>
            <person name="Ramstad K.M."/>
        </authorList>
    </citation>
    <scope>NUCLEOTIDE SEQUENCE [LARGE SCALE GENOMIC DNA]</scope>
    <source>
        <strain evidence="2">JAX WOST 10</strain>
    </source>
</reference>
<protein>
    <submittedName>
        <fullName evidence="2">Uncharacterized protein</fullName>
    </submittedName>
</protein>
<proteinExistence type="predicted"/>
<feature type="compositionally biased region" description="Polar residues" evidence="1">
    <location>
        <begin position="247"/>
        <end position="256"/>
    </location>
</feature>
<name>A0AAN7N5J7_MYCAM</name>
<gene>
    <name evidence="2" type="ORF">QYF61_010783</name>
</gene>
<feature type="region of interest" description="Disordered" evidence="1">
    <location>
        <begin position="227"/>
        <end position="256"/>
    </location>
</feature>
<dbReference type="EMBL" id="JAUNZN010000007">
    <property type="protein sequence ID" value="KAK4818321.1"/>
    <property type="molecule type" value="Genomic_DNA"/>
</dbReference>
<feature type="non-terminal residue" evidence="2">
    <location>
        <position position="379"/>
    </location>
</feature>
<sequence>MLAGLDPLVILYMPCDGTQDDLLHQLPWYRGQADRPPVPMLHNPLGEEIFPNTQSKPPLEQLEAIFPSPITCYLGEETDPHLATTSFQTLHQLRCPSLDTLQHLNVCLVVRSPKLNTVFEAAFQPLFPGPVALHGVAVTQVQDRALSLVESVFTTLRAWPVLYPAKSTPIQATSSQFLQENAVGNGVKGLTKVQDGVPRDSVNQAPKQAKVCPLEVQETASARTLGPAWGPVLEGGCKPSTEKPTVEKTNTSDQSAKTRNLSLKAAYVTLEESVTQPRINLAGKTRADGEELPGPRLMLNYHWQPFLPSQELAQLLEPGKVSFIGVSVALSNAYILPMQGMWVLATISIKNTFRNKFAEEGKYNHYWLAPEKENRKSVW</sequence>
<accession>A0AAN7N5J7</accession>
<dbReference type="AlphaFoldDB" id="A0AAN7N5J7"/>